<dbReference type="EMBL" id="LT629745">
    <property type="protein sequence ID" value="SDR65807.1"/>
    <property type="molecule type" value="Genomic_DNA"/>
</dbReference>
<dbReference type="AlphaFoldDB" id="A0A1H1KUJ7"/>
<keyword evidence="3" id="KW-1185">Reference proteome</keyword>
<sequence>MKTALKWIVGIGCLLFGIMSITTSVIGGLLFLIAGAFLIPPIFEKINSSGKINRTLKIIIPIFGIFVAFILVGMSASKEVETAFKEIERKKAKAYANLTEEEKDSIENEKRVKDSLKIVEEQKQIELKKQSEIDERKKNTISSKQLYSAYDANEVNADQNFKDKSFYVTGTVEEIKKDFMGDIYVTLETGELYSFVHCYFDDENTAAKLNKGQKVTFKGICKGMVMTSVTMKDCKLVDNI</sequence>
<keyword evidence="1" id="KW-1133">Transmembrane helix</keyword>
<dbReference type="STRING" id="1250231.SAMN04488552_0196"/>
<evidence type="ECO:0000313" key="2">
    <source>
        <dbReference type="EMBL" id="SDR65807.1"/>
    </source>
</evidence>
<protein>
    <submittedName>
        <fullName evidence="2">tRNA_anti-like</fullName>
    </submittedName>
</protein>
<dbReference type="InterPro" id="IPR024422">
    <property type="entry name" value="Protein_unknown_function_OB"/>
</dbReference>
<feature type="transmembrane region" description="Helical" evidence="1">
    <location>
        <begin position="7"/>
        <end position="38"/>
    </location>
</feature>
<name>A0A1H1KUJ7_9FLAO</name>
<evidence type="ECO:0000256" key="1">
    <source>
        <dbReference type="SAM" id="Phobius"/>
    </source>
</evidence>
<reference evidence="2 3" key="1">
    <citation type="submission" date="2016-10" db="EMBL/GenBank/DDBJ databases">
        <authorList>
            <person name="Varghese N."/>
            <person name="Submissions S."/>
        </authorList>
    </citation>
    <scope>NUCLEOTIDE SEQUENCE [LARGE SCALE GENOMIC DNA]</scope>
    <source>
        <strain evidence="2 3">Mar_2010_102</strain>
    </source>
</reference>
<keyword evidence="1" id="KW-0472">Membrane</keyword>
<evidence type="ECO:0000313" key="3">
    <source>
        <dbReference type="Proteomes" id="UP000198858"/>
    </source>
</evidence>
<organism evidence="2 3">
    <name type="scientific">Christiangramia echinicola</name>
    <dbReference type="NCBI Taxonomy" id="279359"/>
    <lineage>
        <taxon>Bacteria</taxon>
        <taxon>Pseudomonadati</taxon>
        <taxon>Bacteroidota</taxon>
        <taxon>Flavobacteriia</taxon>
        <taxon>Flavobacteriales</taxon>
        <taxon>Flavobacteriaceae</taxon>
        <taxon>Christiangramia</taxon>
    </lineage>
</organism>
<gene>
    <name evidence="2" type="ORF">SAMN04488552_0196</name>
</gene>
<keyword evidence="1" id="KW-0812">Transmembrane</keyword>
<accession>A0A1H1KUJ7</accession>
<dbReference type="RefSeq" id="WP_089660920.1">
    <property type="nucleotide sequence ID" value="NZ_LT629745.1"/>
</dbReference>
<feature type="transmembrane region" description="Helical" evidence="1">
    <location>
        <begin position="58"/>
        <end position="76"/>
    </location>
</feature>
<proteinExistence type="predicted"/>
<dbReference type="Proteomes" id="UP000198858">
    <property type="component" value="Chromosome I"/>
</dbReference>
<dbReference type="Pfam" id="PF12869">
    <property type="entry name" value="tRNA_anti-like"/>
    <property type="match status" value="1"/>
</dbReference>